<evidence type="ECO:0000313" key="3">
    <source>
        <dbReference type="EMBL" id="CAI3951560.1"/>
    </source>
</evidence>
<dbReference type="EMBL" id="CAMXCS010000004">
    <property type="protein sequence ID" value="CAI3951560.1"/>
    <property type="molecule type" value="Genomic_DNA"/>
</dbReference>
<feature type="transmembrane region" description="Helical" evidence="1">
    <location>
        <begin position="81"/>
        <end position="100"/>
    </location>
</feature>
<evidence type="ECO:0000256" key="1">
    <source>
        <dbReference type="SAM" id="Phobius"/>
    </source>
</evidence>
<keyword evidence="5" id="KW-1185">Reference proteome</keyword>
<dbReference type="Proteomes" id="UP001154255">
    <property type="component" value="Unassembled WGS sequence"/>
</dbReference>
<dbReference type="Proteomes" id="UP001154259">
    <property type="component" value="Unassembled WGS sequence"/>
</dbReference>
<evidence type="ECO:0000313" key="4">
    <source>
        <dbReference type="Proteomes" id="UP001154255"/>
    </source>
</evidence>
<organism evidence="2 4">
    <name type="scientific">Commensalibacter communis</name>
    <dbReference type="NCBI Taxonomy" id="2972786"/>
    <lineage>
        <taxon>Bacteria</taxon>
        <taxon>Pseudomonadati</taxon>
        <taxon>Pseudomonadota</taxon>
        <taxon>Alphaproteobacteria</taxon>
        <taxon>Acetobacterales</taxon>
        <taxon>Acetobacteraceae</taxon>
    </lineage>
</organism>
<evidence type="ECO:0000313" key="5">
    <source>
        <dbReference type="Proteomes" id="UP001154259"/>
    </source>
</evidence>
<comment type="caution">
    <text evidence="2">The sequence shown here is derived from an EMBL/GenBank/DDBJ whole genome shotgun (WGS) entry which is preliminary data.</text>
</comment>
<accession>A0A9W4XDR3</accession>
<sequence>MLVDNKREEMLQIFYDFYRLPPEKCYLEVASNHICAIYGDDVTFLVLEYKRFLGAPQWSLDTRFPSVIYFDLEHKPIWKQFMFVLSAPFIVVLLLSDLLTKCIYKIS</sequence>
<proteinExistence type="predicted"/>
<gene>
    <name evidence="3" type="ORF">R53529_LOCUS1736</name>
    <name evidence="2" type="ORF">R53530_LOCUS1850</name>
</gene>
<keyword evidence="1" id="KW-1133">Transmembrane helix</keyword>
<evidence type="ECO:0000313" key="2">
    <source>
        <dbReference type="EMBL" id="CAI3951437.1"/>
    </source>
</evidence>
<keyword evidence="1" id="KW-0472">Membrane</keyword>
<keyword evidence="1" id="KW-0812">Transmembrane</keyword>
<reference evidence="2" key="1">
    <citation type="submission" date="2022-10" db="EMBL/GenBank/DDBJ databases">
        <authorList>
            <person name="Botero Cardona J."/>
        </authorList>
    </citation>
    <scope>NUCLEOTIDE SEQUENCE</scope>
    <source>
        <strain evidence="2">LMG 31819</strain>
        <strain evidence="3">R-53529</strain>
    </source>
</reference>
<dbReference type="AlphaFoldDB" id="A0A9W4XDR3"/>
<dbReference type="EMBL" id="CAMXCM010000006">
    <property type="protein sequence ID" value="CAI3951437.1"/>
    <property type="molecule type" value="Genomic_DNA"/>
</dbReference>
<protein>
    <submittedName>
        <fullName evidence="2">Uncharacterized protein</fullName>
    </submittedName>
</protein>
<name>A0A9W4XDR3_9PROT</name>